<reference evidence="1" key="1">
    <citation type="submission" date="2017-05" db="UniProtKB">
        <authorList>
            <consortium name="EnsemblMetazoa"/>
        </authorList>
    </citation>
    <scope>IDENTIFICATION</scope>
</reference>
<proteinExistence type="predicted"/>
<sequence>MIVTPNTKGVGFRKDSAMYEVDLLKSDAYGDVVLKISATQVLDEFDNSLEDN</sequence>
<dbReference type="EnsemblMetazoa" id="Aqu2.1.01522_001">
    <property type="protein sequence ID" value="Aqu2.1.01522_001"/>
    <property type="gene ID" value="Aqu2.1.01522"/>
</dbReference>
<protein>
    <submittedName>
        <fullName evidence="1">Uncharacterized protein</fullName>
    </submittedName>
</protein>
<name>A0A1X7SHE9_AMPQE</name>
<evidence type="ECO:0000313" key="1">
    <source>
        <dbReference type="EnsemblMetazoa" id="Aqu2.1.01522_001"/>
    </source>
</evidence>
<dbReference type="InParanoid" id="A0A1X7SHE9"/>
<dbReference type="AlphaFoldDB" id="A0A1X7SHE9"/>
<accession>A0A1X7SHE9</accession>
<organism evidence="1">
    <name type="scientific">Amphimedon queenslandica</name>
    <name type="common">Sponge</name>
    <dbReference type="NCBI Taxonomy" id="400682"/>
    <lineage>
        <taxon>Eukaryota</taxon>
        <taxon>Metazoa</taxon>
        <taxon>Porifera</taxon>
        <taxon>Demospongiae</taxon>
        <taxon>Heteroscleromorpha</taxon>
        <taxon>Haplosclerida</taxon>
        <taxon>Niphatidae</taxon>
        <taxon>Amphimedon</taxon>
    </lineage>
</organism>